<dbReference type="Proteomes" id="UP001597417">
    <property type="component" value="Unassembled WGS sequence"/>
</dbReference>
<dbReference type="EMBL" id="JBHUKR010000009">
    <property type="protein sequence ID" value="MFD2418769.1"/>
    <property type="molecule type" value="Genomic_DNA"/>
</dbReference>
<evidence type="ECO:0000259" key="1">
    <source>
        <dbReference type="Pfam" id="PF11716"/>
    </source>
</evidence>
<dbReference type="InterPro" id="IPR017517">
    <property type="entry name" value="Maleyloyr_isom"/>
</dbReference>
<dbReference type="RefSeq" id="WP_378266773.1">
    <property type="nucleotide sequence ID" value="NZ_JBHUKR010000009.1"/>
</dbReference>
<evidence type="ECO:0000313" key="3">
    <source>
        <dbReference type="Proteomes" id="UP001597417"/>
    </source>
</evidence>
<feature type="domain" description="Mycothiol-dependent maleylpyruvate isomerase metal-binding" evidence="1">
    <location>
        <begin position="9"/>
        <end position="126"/>
    </location>
</feature>
<comment type="caution">
    <text evidence="2">The sequence shown here is derived from an EMBL/GenBank/DDBJ whole genome shotgun (WGS) entry which is preliminary data.</text>
</comment>
<dbReference type="NCBIfam" id="TIGR03083">
    <property type="entry name" value="maleylpyruvate isomerase family mycothiol-dependent enzyme"/>
    <property type="match status" value="1"/>
</dbReference>
<dbReference type="SUPFAM" id="SSF109854">
    <property type="entry name" value="DinB/YfiT-like putative metalloenzymes"/>
    <property type="match status" value="1"/>
</dbReference>
<organism evidence="2 3">
    <name type="scientific">Amycolatopsis pigmentata</name>
    <dbReference type="NCBI Taxonomy" id="450801"/>
    <lineage>
        <taxon>Bacteria</taxon>
        <taxon>Bacillati</taxon>
        <taxon>Actinomycetota</taxon>
        <taxon>Actinomycetes</taxon>
        <taxon>Pseudonocardiales</taxon>
        <taxon>Pseudonocardiaceae</taxon>
        <taxon>Amycolatopsis</taxon>
    </lineage>
</organism>
<dbReference type="InterPro" id="IPR017520">
    <property type="entry name" value="CHP03086"/>
</dbReference>
<accession>A0ABW5FX09</accession>
<name>A0ABW5FX09_9PSEU</name>
<dbReference type="NCBIfam" id="TIGR03086">
    <property type="entry name" value="TIGR03086 family metal-binding protein"/>
    <property type="match status" value="1"/>
</dbReference>
<proteinExistence type="predicted"/>
<gene>
    <name evidence="2" type="ORF">ACFSXZ_20795</name>
</gene>
<evidence type="ECO:0000313" key="2">
    <source>
        <dbReference type="EMBL" id="MFD2418769.1"/>
    </source>
</evidence>
<dbReference type="InterPro" id="IPR024344">
    <property type="entry name" value="MDMPI_metal-binding"/>
</dbReference>
<dbReference type="InterPro" id="IPR034660">
    <property type="entry name" value="DinB/YfiT-like"/>
</dbReference>
<sequence length="190" mass="20151">MDIRELDRRALATIDGLVAGIRAEDLTVRTPCEGWNLGDLLRHQVGENHSFAVAFRRGSAPNWGDGSLGENAYADYAESVRDYLTALEDDGLFGRQVTVGPAGTFPGKVAVAMHLVDSVAYGWDIAKALGLSYDPDPEAVAEALRVAERIPADPAARSAGGAFGPVVETGATATPLDRFLALLGRSPDWS</sequence>
<reference evidence="3" key="1">
    <citation type="journal article" date="2019" name="Int. J. Syst. Evol. Microbiol.">
        <title>The Global Catalogue of Microorganisms (GCM) 10K type strain sequencing project: providing services to taxonomists for standard genome sequencing and annotation.</title>
        <authorList>
            <consortium name="The Broad Institute Genomics Platform"/>
            <consortium name="The Broad Institute Genome Sequencing Center for Infectious Disease"/>
            <person name="Wu L."/>
            <person name="Ma J."/>
        </authorList>
    </citation>
    <scope>NUCLEOTIDE SEQUENCE [LARGE SCALE GENOMIC DNA]</scope>
    <source>
        <strain evidence="3">CGMCC 4.7645</strain>
    </source>
</reference>
<keyword evidence="3" id="KW-1185">Reference proteome</keyword>
<dbReference type="Pfam" id="PF11716">
    <property type="entry name" value="MDMPI_N"/>
    <property type="match status" value="1"/>
</dbReference>
<protein>
    <submittedName>
        <fullName evidence="2">TIGR03086 family metal-binding protein</fullName>
    </submittedName>
</protein>